<feature type="non-terminal residue" evidence="2">
    <location>
        <position position="261"/>
    </location>
</feature>
<feature type="region of interest" description="Disordered" evidence="1">
    <location>
        <begin position="126"/>
        <end position="145"/>
    </location>
</feature>
<dbReference type="AlphaFoldDB" id="E9JAD3"/>
<dbReference type="EMBL" id="GL770221">
    <property type="protein sequence ID" value="EFZ10210.1"/>
    <property type="molecule type" value="Genomic_DNA"/>
</dbReference>
<accession>E9JAD3</accession>
<evidence type="ECO:0000256" key="1">
    <source>
        <dbReference type="SAM" id="MobiDB-lite"/>
    </source>
</evidence>
<reference evidence="2" key="1">
    <citation type="journal article" date="2011" name="Proc. Natl. Acad. Sci. U.S.A.">
        <title>The genome of the fire ant Solenopsis invicta.</title>
        <authorList>
            <person name="Wurm Y."/>
            <person name="Wang J."/>
            <person name="Riba-Grognuz O."/>
            <person name="Corona M."/>
            <person name="Nygaard S."/>
            <person name="Hunt B.G."/>
            <person name="Ingram K.K."/>
            <person name="Falquet L."/>
            <person name="Nipitwattanaphon M."/>
            <person name="Gotzek D."/>
            <person name="Dijkstra M.B."/>
            <person name="Oettler J."/>
            <person name="Comtesse F."/>
            <person name="Shih C.J."/>
            <person name="Wu W.J."/>
            <person name="Yang C.C."/>
            <person name="Thomas J."/>
            <person name="Beaudoing E."/>
            <person name="Pradervand S."/>
            <person name="Flegel V."/>
            <person name="Cook E.D."/>
            <person name="Fabbretti R."/>
            <person name="Stockinger H."/>
            <person name="Long L."/>
            <person name="Farmerie W.G."/>
            <person name="Oakey J."/>
            <person name="Boomsma J.J."/>
            <person name="Pamilo P."/>
            <person name="Yi S.V."/>
            <person name="Heinze J."/>
            <person name="Goodisman M.A."/>
            <person name="Farinelli L."/>
            <person name="Harshman K."/>
            <person name="Hulo N."/>
            <person name="Cerutti L."/>
            <person name="Xenarios I."/>
            <person name="Shoemaker D."/>
            <person name="Keller L."/>
        </authorList>
    </citation>
    <scope>NUCLEOTIDE SEQUENCE [LARGE SCALE GENOMIC DNA]</scope>
</reference>
<sequence>MGEEVRKWMYWRKEVDRLCKMYGKGMETWKHVLEKCGNWGAKGTWEKWVEKVLGEEWVLKLESFREGSELKARTKMTHPVYLEVLSVEDVLTVPDYAMEHSDAVLIQEIDDFRERADVELYDPTRPKMDEASRRPNPFTTTSGEVKPPPQYRQGILVDDAANIATCQQSQTLDSLRVMGPLPSPPIPVEIEPGIVVDELYFIYSTKKCFKHNNILHHEHLTTAILLQPSILHVFGVLSKLKFFYYNNYTIKIRVYYDSLYY</sequence>
<name>E9JAD3_SOLIN</name>
<proteinExistence type="predicted"/>
<gene>
    <name evidence="2" type="ORF">SINV_03967</name>
</gene>
<organism>
    <name type="scientific">Solenopsis invicta</name>
    <name type="common">Red imported fire ant</name>
    <name type="synonym">Solenopsis wagneri</name>
    <dbReference type="NCBI Taxonomy" id="13686"/>
    <lineage>
        <taxon>Eukaryota</taxon>
        <taxon>Metazoa</taxon>
        <taxon>Ecdysozoa</taxon>
        <taxon>Arthropoda</taxon>
        <taxon>Hexapoda</taxon>
        <taxon>Insecta</taxon>
        <taxon>Pterygota</taxon>
        <taxon>Neoptera</taxon>
        <taxon>Endopterygota</taxon>
        <taxon>Hymenoptera</taxon>
        <taxon>Apocrita</taxon>
        <taxon>Aculeata</taxon>
        <taxon>Formicoidea</taxon>
        <taxon>Formicidae</taxon>
        <taxon>Myrmicinae</taxon>
        <taxon>Solenopsis</taxon>
    </lineage>
</organism>
<dbReference type="HOGENOM" id="CLU_1066776_0_0_1"/>
<protein>
    <submittedName>
        <fullName evidence="2">Uncharacterized protein</fullName>
    </submittedName>
</protein>
<evidence type="ECO:0000313" key="2">
    <source>
        <dbReference type="EMBL" id="EFZ10210.1"/>
    </source>
</evidence>